<keyword evidence="2" id="KW-1185">Reference proteome</keyword>
<sequence>MSDNEKVQIIPANVKKFQNLSNTMVMSTGNNGNGAVINRQRAENYPYFSTAAPCTSAPNANFQFTIVTGKGLLSTNQSYVSYTMKYALKVPISVTYNGTPAATNSTHKFGKYYVQNKGFGPWWYFQQYKFDVDKWVPDASITTVALCAAPMNSCALFNKSQYIYRNLTNQDDDIFRQTARMQQQLQNEYQNAHNQTWFNGDLPTLEFYAVPYEYGDVDGKRSRKYIEFGAGVVTFLDKPSIENEYKIVKGTPKASDTVASSVTFYFTKTYTIPLNIVNQIFDSTNTFPLSVLGYEQIRLNLFMQQGKMASIFGTSILLDEEQTGIVELELVLVSKDSEYVKSELNSKDGFSYHYMKFDRELLPSIDQTLSSHRILNRGHQSTADVIIGINISDENFEFTRKDGQKVRDSMYLKQRFTPFNSEQQLKIINGEYDQNEEFNWFQTFNLWKGNKSNALFSQDLDNMTQFKCEMLRGLNLYNQYSRGMICYDSMMKLMCQYALMTLNLEAFSIDTNEDVVNDGVDSINQKLYVDFKIGYYQNSQKAIPYNETTQTAVWVWKIIISLIIFRSRQEQARRRRCYLTPLHQSLTTSKIINIAISCKIIFTKSLKIFLLLRVKEKL</sequence>
<name>A0ABP1KMP7_9EUKA</name>
<gene>
    <name evidence="1" type="ORF">HINF_LOCUS50708</name>
</gene>
<evidence type="ECO:0008006" key="3">
    <source>
        <dbReference type="Google" id="ProtNLM"/>
    </source>
</evidence>
<evidence type="ECO:0000313" key="2">
    <source>
        <dbReference type="Proteomes" id="UP001642409"/>
    </source>
</evidence>
<evidence type="ECO:0000313" key="1">
    <source>
        <dbReference type="EMBL" id="CAL6063143.1"/>
    </source>
</evidence>
<proteinExistence type="predicted"/>
<comment type="caution">
    <text evidence="1">The sequence shown here is derived from an EMBL/GenBank/DDBJ whole genome shotgun (WGS) entry which is preliminary data.</text>
</comment>
<reference evidence="1 2" key="1">
    <citation type="submission" date="2024-07" db="EMBL/GenBank/DDBJ databases">
        <authorList>
            <person name="Akdeniz Z."/>
        </authorList>
    </citation>
    <scope>NUCLEOTIDE SEQUENCE [LARGE SCALE GENOMIC DNA]</scope>
</reference>
<dbReference type="Proteomes" id="UP001642409">
    <property type="component" value="Unassembled WGS sequence"/>
</dbReference>
<dbReference type="EMBL" id="CAXDID020000244">
    <property type="protein sequence ID" value="CAL6063143.1"/>
    <property type="molecule type" value="Genomic_DNA"/>
</dbReference>
<organism evidence="1 2">
    <name type="scientific">Hexamita inflata</name>
    <dbReference type="NCBI Taxonomy" id="28002"/>
    <lineage>
        <taxon>Eukaryota</taxon>
        <taxon>Metamonada</taxon>
        <taxon>Diplomonadida</taxon>
        <taxon>Hexamitidae</taxon>
        <taxon>Hexamitinae</taxon>
        <taxon>Hexamita</taxon>
    </lineage>
</organism>
<accession>A0ABP1KMP7</accession>
<protein>
    <recommendedName>
        <fullName evidence="3">Capsid protein</fullName>
    </recommendedName>
</protein>